<accession>X8DB99</accession>
<dbReference type="InterPro" id="IPR036441">
    <property type="entry name" value="DHquinase_II_sf"/>
</dbReference>
<dbReference type="UniPathway" id="UPA00053">
    <property type="reaction ID" value="UER00086"/>
</dbReference>
<evidence type="ECO:0000313" key="8">
    <source>
        <dbReference type="EMBL" id="EUA65887.1"/>
    </source>
</evidence>
<feature type="region of interest" description="Disordered" evidence="7">
    <location>
        <begin position="57"/>
        <end position="87"/>
    </location>
</feature>
<comment type="subunit">
    <text evidence="4">Homododecamer.</text>
</comment>
<comment type="catalytic activity">
    <reaction evidence="1">
        <text>3-dehydroquinate = 3-dehydroshikimate + H2O</text>
        <dbReference type="Rhea" id="RHEA:21096"/>
        <dbReference type="ChEBI" id="CHEBI:15377"/>
        <dbReference type="ChEBI" id="CHEBI:16630"/>
        <dbReference type="ChEBI" id="CHEBI:32364"/>
        <dbReference type="EC" id="4.2.1.10"/>
    </reaction>
</comment>
<dbReference type="AlphaFoldDB" id="X8DB99"/>
<comment type="pathway">
    <text evidence="2">Metabolic intermediate biosynthesis; chorismate biosynthesis; chorismate from D-erythrose 4-phosphate and phosphoenolpyruvate: step 3/7.</text>
</comment>
<evidence type="ECO:0000256" key="6">
    <source>
        <dbReference type="ARBA" id="ARBA00023239"/>
    </source>
</evidence>
<sequence>MTSLGLPVSYDADALPELLQIMAADKKTRAGCCASWCSTGWPSPAGLRDRILRCWPPPTPRSADRDDRQRDQWPNLGRLGQREPDVYGATTHDELSALIEREAAELGLKVVVRQSDSEAQLLEWIHQAADKMEPVILNAGG</sequence>
<dbReference type="PANTHER" id="PTHR21272:SF3">
    <property type="entry name" value="CATABOLIC 3-DEHYDROQUINASE"/>
    <property type="match status" value="1"/>
</dbReference>
<evidence type="ECO:0000256" key="5">
    <source>
        <dbReference type="ARBA" id="ARBA00012060"/>
    </source>
</evidence>
<dbReference type="PANTHER" id="PTHR21272">
    <property type="entry name" value="CATABOLIC 3-DEHYDROQUINASE"/>
    <property type="match status" value="1"/>
</dbReference>
<protein>
    <recommendedName>
        <fullName evidence="5">3-dehydroquinate dehydratase</fullName>
        <ecNumber evidence="5">4.2.1.10</ecNumber>
    </recommendedName>
</protein>
<evidence type="ECO:0000256" key="7">
    <source>
        <dbReference type="SAM" id="MobiDB-lite"/>
    </source>
</evidence>
<comment type="similarity">
    <text evidence="3">Belongs to the type-II 3-dehydroquinase family.</text>
</comment>
<evidence type="ECO:0000256" key="3">
    <source>
        <dbReference type="ARBA" id="ARBA00011037"/>
    </source>
</evidence>
<dbReference type="EC" id="4.2.1.10" evidence="5"/>
<comment type="caution">
    <text evidence="8">The sequence shown here is derived from an EMBL/GenBank/DDBJ whole genome shotgun (WGS) entry which is preliminary data.</text>
</comment>
<dbReference type="GO" id="GO:0003855">
    <property type="term" value="F:3-dehydroquinate dehydratase activity"/>
    <property type="evidence" value="ECO:0007669"/>
    <property type="project" value="UniProtKB-EC"/>
</dbReference>
<evidence type="ECO:0000256" key="4">
    <source>
        <dbReference type="ARBA" id="ARBA00011193"/>
    </source>
</evidence>
<keyword evidence="6" id="KW-0456">Lyase</keyword>
<dbReference type="SUPFAM" id="SSF52304">
    <property type="entry name" value="Type II 3-dehydroquinate dehydratase"/>
    <property type="match status" value="1"/>
</dbReference>
<gene>
    <name evidence="8" type="ORF">I553_10187</name>
</gene>
<dbReference type="EMBL" id="JAOB01000024">
    <property type="protein sequence ID" value="EUA65887.1"/>
    <property type="molecule type" value="Genomic_DNA"/>
</dbReference>
<proteinExistence type="inferred from homology"/>
<organism evidence="8">
    <name type="scientific">Mycobacterium xenopi 4042</name>
    <dbReference type="NCBI Taxonomy" id="1299334"/>
    <lineage>
        <taxon>Bacteria</taxon>
        <taxon>Bacillati</taxon>
        <taxon>Actinomycetota</taxon>
        <taxon>Actinomycetes</taxon>
        <taxon>Mycobacteriales</taxon>
        <taxon>Mycobacteriaceae</taxon>
        <taxon>Mycobacterium</taxon>
    </lineage>
</organism>
<name>X8DB99_MYCXE</name>
<dbReference type="Pfam" id="PF01220">
    <property type="entry name" value="DHquinase_II"/>
    <property type="match status" value="1"/>
</dbReference>
<dbReference type="InterPro" id="IPR001874">
    <property type="entry name" value="DHquinase_II"/>
</dbReference>
<dbReference type="Gene3D" id="3.40.50.9100">
    <property type="entry name" value="Dehydroquinase, class II"/>
    <property type="match status" value="1"/>
</dbReference>
<evidence type="ECO:0000256" key="2">
    <source>
        <dbReference type="ARBA" id="ARBA00004902"/>
    </source>
</evidence>
<feature type="compositionally biased region" description="Basic and acidic residues" evidence="7">
    <location>
        <begin position="62"/>
        <end position="71"/>
    </location>
</feature>
<evidence type="ECO:0000256" key="1">
    <source>
        <dbReference type="ARBA" id="ARBA00001864"/>
    </source>
</evidence>
<dbReference type="GO" id="GO:0009423">
    <property type="term" value="P:chorismate biosynthetic process"/>
    <property type="evidence" value="ECO:0007669"/>
    <property type="project" value="UniProtKB-UniPathway"/>
</dbReference>
<dbReference type="GO" id="GO:0019631">
    <property type="term" value="P:quinate catabolic process"/>
    <property type="evidence" value="ECO:0007669"/>
    <property type="project" value="TreeGrafter"/>
</dbReference>
<reference evidence="8" key="1">
    <citation type="submission" date="2014-01" db="EMBL/GenBank/DDBJ databases">
        <authorList>
            <person name="Brown-Elliot B."/>
            <person name="Wallace R."/>
            <person name="Lenaerts A."/>
            <person name="Ordway D."/>
            <person name="DeGroote M.A."/>
            <person name="Parker T."/>
            <person name="Sizemore C."/>
            <person name="Tallon L.J."/>
            <person name="Sadzewicz L.K."/>
            <person name="Sengamalay N."/>
            <person name="Fraser C.M."/>
            <person name="Hine E."/>
            <person name="Shefchek K.A."/>
            <person name="Das S.P."/>
            <person name="Tettelin H."/>
        </authorList>
    </citation>
    <scope>NUCLEOTIDE SEQUENCE [LARGE SCALE GENOMIC DNA]</scope>
    <source>
        <strain evidence="8">4042</strain>
    </source>
</reference>
<dbReference type="PATRIC" id="fig|1299334.3.peg.2090"/>